<keyword evidence="1" id="KW-0812">Transmembrane</keyword>
<keyword evidence="1" id="KW-1133">Transmembrane helix</keyword>
<reference evidence="2 3" key="1">
    <citation type="submission" date="2019-03" db="EMBL/GenBank/DDBJ databases">
        <title>Genomic Encyclopedia of Type Strains, Phase IV (KMG-IV): sequencing the most valuable type-strain genomes for metagenomic binning, comparative biology and taxonomic classification.</title>
        <authorList>
            <person name="Goeker M."/>
        </authorList>
    </citation>
    <scope>NUCLEOTIDE SEQUENCE [LARGE SCALE GENOMIC DNA]</scope>
    <source>
        <strain evidence="2 3">DSM 23344</strain>
    </source>
</reference>
<evidence type="ECO:0000256" key="1">
    <source>
        <dbReference type="SAM" id="Phobius"/>
    </source>
</evidence>
<sequence length="202" mass="22247">MRGLSAARGRLRGFTLVEVMVALTILTLVMLATVTGLRTLGNTQVAIERLTGRVDEMRSVSSFLRDTLNSAVTGSDSGGLTLGGGRGEQTIFEVGPNALMWKAVVLFGEGFGGSYVVRVADEGGELVLRWQEQNRYGELDDWNNAPSRTLVPGLQEFTVAYRREPGEEWRSDWDGAGAPGWVRLRLRAADRYWPDLVMQVAR</sequence>
<proteinExistence type="predicted"/>
<organism evidence="2 3">
    <name type="scientific">Chromatocurvus halotolerans</name>
    <dbReference type="NCBI Taxonomy" id="1132028"/>
    <lineage>
        <taxon>Bacteria</taxon>
        <taxon>Pseudomonadati</taxon>
        <taxon>Pseudomonadota</taxon>
        <taxon>Gammaproteobacteria</taxon>
        <taxon>Cellvibrionales</taxon>
        <taxon>Halieaceae</taxon>
        <taxon>Chromatocurvus</taxon>
    </lineage>
</organism>
<dbReference type="AlphaFoldDB" id="A0A4R2KQE7"/>
<dbReference type="InterPro" id="IPR012902">
    <property type="entry name" value="N_methyl_site"/>
</dbReference>
<name>A0A4R2KQE7_9GAMM</name>
<gene>
    <name evidence="2" type="ORF">EV688_11164</name>
</gene>
<comment type="caution">
    <text evidence="2">The sequence shown here is derived from an EMBL/GenBank/DDBJ whole genome shotgun (WGS) entry which is preliminary data.</text>
</comment>
<feature type="transmembrane region" description="Helical" evidence="1">
    <location>
        <begin position="12"/>
        <end position="34"/>
    </location>
</feature>
<dbReference type="Pfam" id="PF07963">
    <property type="entry name" value="N_methyl"/>
    <property type="match status" value="1"/>
</dbReference>
<dbReference type="EMBL" id="SLWX01000011">
    <property type="protein sequence ID" value="TCO74907.1"/>
    <property type="molecule type" value="Genomic_DNA"/>
</dbReference>
<evidence type="ECO:0000313" key="2">
    <source>
        <dbReference type="EMBL" id="TCO74907.1"/>
    </source>
</evidence>
<accession>A0A4R2KQE7</accession>
<dbReference type="OrthoDB" id="5735587at2"/>
<dbReference type="PROSITE" id="PS00409">
    <property type="entry name" value="PROKAR_NTER_METHYL"/>
    <property type="match status" value="1"/>
</dbReference>
<dbReference type="NCBIfam" id="TIGR02532">
    <property type="entry name" value="IV_pilin_GFxxxE"/>
    <property type="match status" value="1"/>
</dbReference>
<dbReference type="RefSeq" id="WP_117318928.1">
    <property type="nucleotide sequence ID" value="NZ_QQSW01000016.1"/>
</dbReference>
<protein>
    <submittedName>
        <fullName evidence="2">General secretion pathway protein J</fullName>
    </submittedName>
</protein>
<keyword evidence="3" id="KW-1185">Reference proteome</keyword>
<evidence type="ECO:0000313" key="3">
    <source>
        <dbReference type="Proteomes" id="UP000294980"/>
    </source>
</evidence>
<keyword evidence="1" id="KW-0472">Membrane</keyword>
<dbReference type="Proteomes" id="UP000294980">
    <property type="component" value="Unassembled WGS sequence"/>
</dbReference>